<protein>
    <submittedName>
        <fullName evidence="11">Uncharacterized protein</fullName>
    </submittedName>
</protein>
<dbReference type="InterPro" id="IPR017907">
    <property type="entry name" value="Znf_RING_CS"/>
</dbReference>
<dbReference type="InterPro" id="IPR001841">
    <property type="entry name" value="Znf_RING"/>
</dbReference>
<name>A0A8C8RLH9_9SAUR</name>
<dbReference type="SMART" id="SM00184">
    <property type="entry name" value="RING"/>
    <property type="match status" value="1"/>
</dbReference>
<keyword evidence="12" id="KW-1185">Reference proteome</keyword>
<evidence type="ECO:0000256" key="2">
    <source>
        <dbReference type="ARBA" id="ARBA00022741"/>
    </source>
</evidence>
<comment type="similarity">
    <text evidence="7">Belongs to the TRAFAC class dynamin-like GTPase superfamily. GB1/RHD3 GTPase family.</text>
</comment>
<dbReference type="Gene3D" id="3.40.50.300">
    <property type="entry name" value="P-loop containing nucleotide triphosphate hydrolases"/>
    <property type="match status" value="1"/>
</dbReference>
<dbReference type="PROSITE" id="PS51715">
    <property type="entry name" value="G_GB1_RHD3"/>
    <property type="match status" value="1"/>
</dbReference>
<dbReference type="InterPro" id="IPR015894">
    <property type="entry name" value="Guanylate-bd_N"/>
</dbReference>
<keyword evidence="4" id="KW-0862">Zinc</keyword>
<keyword evidence="5" id="KW-0342">GTP-binding</keyword>
<feature type="domain" description="GB1/RHD3-type G" evidence="10">
    <location>
        <begin position="124"/>
        <end position="366"/>
    </location>
</feature>
<feature type="domain" description="RING-type" evidence="9">
    <location>
        <begin position="10"/>
        <end position="52"/>
    </location>
</feature>
<feature type="region of interest" description="Disordered" evidence="8">
    <location>
        <begin position="560"/>
        <end position="603"/>
    </location>
</feature>
<evidence type="ECO:0000256" key="5">
    <source>
        <dbReference type="ARBA" id="ARBA00023134"/>
    </source>
</evidence>
<dbReference type="SUPFAM" id="SSF52540">
    <property type="entry name" value="P-loop containing nucleoside triphosphate hydrolases"/>
    <property type="match status" value="1"/>
</dbReference>
<evidence type="ECO:0000256" key="8">
    <source>
        <dbReference type="SAM" id="MobiDB-lite"/>
    </source>
</evidence>
<dbReference type="PROSITE" id="PS00518">
    <property type="entry name" value="ZF_RING_1"/>
    <property type="match status" value="1"/>
</dbReference>
<dbReference type="Proteomes" id="UP000694393">
    <property type="component" value="Unplaced"/>
</dbReference>
<dbReference type="Ensembl" id="ENSPCET00000007807.1">
    <property type="protein sequence ID" value="ENSPCEP00000007540.1"/>
    <property type="gene ID" value="ENSPCEG00000006019.1"/>
</dbReference>
<evidence type="ECO:0000313" key="11">
    <source>
        <dbReference type="Ensembl" id="ENSPCEP00000007540.1"/>
    </source>
</evidence>
<dbReference type="GO" id="GO:0008270">
    <property type="term" value="F:zinc ion binding"/>
    <property type="evidence" value="ECO:0007669"/>
    <property type="project" value="UniProtKB-KW"/>
</dbReference>
<dbReference type="Pfam" id="PF15227">
    <property type="entry name" value="zf-C3HC4_4"/>
    <property type="match status" value="1"/>
</dbReference>
<dbReference type="Gene3D" id="3.30.40.10">
    <property type="entry name" value="Zinc/RING finger domain, C3HC4 (zinc finger)"/>
    <property type="match status" value="1"/>
</dbReference>
<keyword evidence="3 6" id="KW-0863">Zinc-finger</keyword>
<keyword evidence="2" id="KW-0547">Nucleotide-binding</keyword>
<dbReference type="SUPFAM" id="SSF57850">
    <property type="entry name" value="RING/U-box"/>
    <property type="match status" value="1"/>
</dbReference>
<dbReference type="GO" id="GO:0003924">
    <property type="term" value="F:GTPase activity"/>
    <property type="evidence" value="ECO:0007669"/>
    <property type="project" value="InterPro"/>
</dbReference>
<reference evidence="11" key="2">
    <citation type="submission" date="2025-09" db="UniProtKB">
        <authorList>
            <consortium name="Ensembl"/>
        </authorList>
    </citation>
    <scope>IDENTIFICATION</scope>
</reference>
<evidence type="ECO:0000256" key="4">
    <source>
        <dbReference type="ARBA" id="ARBA00022833"/>
    </source>
</evidence>
<sequence length="603" mass="67466">MEQLREDIICSICLQVLNNPVSIECGHNFCRDCLVAHQSRAFAWRHCCPECRASCSRGRMIPDTRIKNLVEKIAEQLQEETELGPDVQLEPGRPVQLVRLDEEGGLSLDEKTLSCWLEQDGVGNAPVCLVSIIGEQRWGKSFLMNYLLRRLRSQQDASEGSWMGQEDEPLEGFEWRMDEEQVTKGVWAWSQPFWIPAEGDKVAVLLVDCEGSMDIGSNKETSIKLSAFSMLLSSYQILNIGRKVNDPDLEYLEMFLHVAEVVGKHYELEPIQHLDLLVRDWCCSLVLGDDGGKEHLRDIRQMLEGMSPCKHPRALEALKRSSTRCYLMPFPGRGIMTGSEGRLRDMDRDFQESLRVYISTLVGSASQHVQRDQHSNLLTGTQLAAKIKALSDVMKKHRFGFSSPFQMAITFHNERVMDRARTDHALFLKEKDGQSQHLIDCLKVWPSTMAKKFENQRRLLLEQCQEEMKDPEPEKKILLTALEEELTQEAETFLETYRERYAINTGIAVGGLVLGPLGGVVGAAGIGALATTAVEIGLTEAAVIGAGTVVGTTTGSLTGGYVGRRVGSNTERQGTTRAPDTHTERAPSSAQQSDQEPLLRDFD</sequence>
<dbReference type="InterPro" id="IPR030386">
    <property type="entry name" value="G_GB1_RHD3_dom"/>
</dbReference>
<evidence type="ECO:0000313" key="12">
    <source>
        <dbReference type="Proteomes" id="UP000694393"/>
    </source>
</evidence>
<dbReference type="PANTHER" id="PTHR10751">
    <property type="entry name" value="GUANYLATE BINDING PROTEIN"/>
    <property type="match status" value="1"/>
</dbReference>
<keyword evidence="1" id="KW-0479">Metal-binding</keyword>
<reference evidence="11" key="1">
    <citation type="submission" date="2025-08" db="UniProtKB">
        <authorList>
            <consortium name="Ensembl"/>
        </authorList>
    </citation>
    <scope>IDENTIFICATION</scope>
</reference>
<accession>A0A8C8RLH9</accession>
<evidence type="ECO:0000259" key="9">
    <source>
        <dbReference type="PROSITE" id="PS50089"/>
    </source>
</evidence>
<feature type="compositionally biased region" description="Polar residues" evidence="8">
    <location>
        <begin position="586"/>
        <end position="595"/>
    </location>
</feature>
<dbReference type="PROSITE" id="PS50089">
    <property type="entry name" value="ZF_RING_2"/>
    <property type="match status" value="1"/>
</dbReference>
<dbReference type="InterPro" id="IPR027417">
    <property type="entry name" value="P-loop_NTPase"/>
</dbReference>
<evidence type="ECO:0000256" key="3">
    <source>
        <dbReference type="ARBA" id="ARBA00022771"/>
    </source>
</evidence>
<evidence type="ECO:0000256" key="1">
    <source>
        <dbReference type="ARBA" id="ARBA00022723"/>
    </source>
</evidence>
<organism evidence="11 12">
    <name type="scientific">Pelusios castaneus</name>
    <name type="common">West African mud turtle</name>
    <dbReference type="NCBI Taxonomy" id="367368"/>
    <lineage>
        <taxon>Eukaryota</taxon>
        <taxon>Metazoa</taxon>
        <taxon>Chordata</taxon>
        <taxon>Craniata</taxon>
        <taxon>Vertebrata</taxon>
        <taxon>Euteleostomi</taxon>
        <taxon>Archelosauria</taxon>
        <taxon>Testudinata</taxon>
        <taxon>Testudines</taxon>
        <taxon>Pleurodira</taxon>
        <taxon>Pelomedusidae</taxon>
        <taxon>Pelusios</taxon>
    </lineage>
</organism>
<feature type="compositionally biased region" description="Polar residues" evidence="8">
    <location>
        <begin position="567"/>
        <end position="578"/>
    </location>
</feature>
<proteinExistence type="inferred from homology"/>
<evidence type="ECO:0000256" key="7">
    <source>
        <dbReference type="PROSITE-ProRule" id="PRU01052"/>
    </source>
</evidence>
<dbReference type="Pfam" id="PF02263">
    <property type="entry name" value="GBP"/>
    <property type="match status" value="1"/>
</dbReference>
<dbReference type="AlphaFoldDB" id="A0A8C8RLH9"/>
<evidence type="ECO:0000259" key="10">
    <source>
        <dbReference type="PROSITE" id="PS51715"/>
    </source>
</evidence>
<dbReference type="GO" id="GO:0005525">
    <property type="term" value="F:GTP binding"/>
    <property type="evidence" value="ECO:0007669"/>
    <property type="project" value="UniProtKB-KW"/>
</dbReference>
<evidence type="ECO:0000256" key="6">
    <source>
        <dbReference type="PROSITE-ProRule" id="PRU00175"/>
    </source>
</evidence>
<dbReference type="InterPro" id="IPR013083">
    <property type="entry name" value="Znf_RING/FYVE/PHD"/>
</dbReference>